<dbReference type="PROSITE" id="PS51379">
    <property type="entry name" value="4FE4S_FER_2"/>
    <property type="match status" value="1"/>
</dbReference>
<keyword evidence="3" id="KW-1185">Reference proteome</keyword>
<evidence type="ECO:0000313" key="2">
    <source>
        <dbReference type="EMBL" id="MBT1156035.1"/>
    </source>
</evidence>
<sequence>MRIVQNISAALAAYGLIQRGGLVFGDGDVAPDGPAGRPARSVLLVGQAGAAPWPHFQRWREAQPASPDNPLDSWSREVIGAVALVFGARAVSPSDKPYLPFQQWAMRAEGLRPSPLGILMHPEYGLWHAYRGALLFEVELQFGEVRKQSHLCDLCVGKPCLKSCPVSAYSETGFAYEQCLGHVRGPSGGACRTQGCRDRNACPYGTAYRYPDDVQAFHMKSYAGL</sequence>
<dbReference type="RefSeq" id="WP_214388789.1">
    <property type="nucleotide sequence ID" value="NZ_JAFLWW010000003.1"/>
</dbReference>
<reference evidence="2" key="1">
    <citation type="journal article" date="2021" name="Microorganisms">
        <title>Phylogenomic Reconstruction and Metabolic Potential of the Genus Aminobacter.</title>
        <authorList>
            <person name="Artuso I."/>
            <person name="Turrini P."/>
            <person name="Pirolo M."/>
            <person name="Lugli G.A."/>
            <person name="Ventura M."/>
            <person name="Visca P."/>
        </authorList>
    </citation>
    <scope>NUCLEOTIDE SEQUENCE</scope>
    <source>
        <strain evidence="2">LMG 26462</strain>
    </source>
</reference>
<name>A0A9X1AA97_9HYPH</name>
<comment type="caution">
    <text evidence="2">The sequence shown here is derived from an EMBL/GenBank/DDBJ whole genome shotgun (WGS) entry which is preliminary data.</text>
</comment>
<dbReference type="EMBL" id="JAFLWW010000003">
    <property type="protein sequence ID" value="MBT1156035.1"/>
    <property type="molecule type" value="Genomic_DNA"/>
</dbReference>
<evidence type="ECO:0000259" key="1">
    <source>
        <dbReference type="PROSITE" id="PS51379"/>
    </source>
</evidence>
<dbReference type="SUPFAM" id="SSF54862">
    <property type="entry name" value="4Fe-4S ferredoxins"/>
    <property type="match status" value="1"/>
</dbReference>
<proteinExistence type="predicted"/>
<reference evidence="2" key="2">
    <citation type="submission" date="2021-03" db="EMBL/GenBank/DDBJ databases">
        <authorList>
            <person name="Artuso I."/>
            <person name="Turrini P."/>
            <person name="Pirolo M."/>
            <person name="Lugli G.A."/>
            <person name="Ventura M."/>
            <person name="Visca P."/>
        </authorList>
    </citation>
    <scope>NUCLEOTIDE SEQUENCE</scope>
    <source>
        <strain evidence="2">LMG 26462</strain>
    </source>
</reference>
<gene>
    <name evidence="2" type="ORF">J1C56_10565</name>
</gene>
<organism evidence="2 3">
    <name type="scientific">Aminobacter anthyllidis</name>
    <dbReference type="NCBI Taxonomy" id="1035067"/>
    <lineage>
        <taxon>Bacteria</taxon>
        <taxon>Pseudomonadati</taxon>
        <taxon>Pseudomonadota</taxon>
        <taxon>Alphaproteobacteria</taxon>
        <taxon>Hyphomicrobiales</taxon>
        <taxon>Phyllobacteriaceae</taxon>
        <taxon>Aminobacter</taxon>
    </lineage>
</organism>
<dbReference type="Proteomes" id="UP001138921">
    <property type="component" value="Unassembled WGS sequence"/>
</dbReference>
<feature type="domain" description="4Fe-4S ferredoxin-type" evidence="1">
    <location>
        <begin position="143"/>
        <end position="174"/>
    </location>
</feature>
<accession>A0A9X1AA97</accession>
<evidence type="ECO:0000313" key="3">
    <source>
        <dbReference type="Proteomes" id="UP001138921"/>
    </source>
</evidence>
<protein>
    <submittedName>
        <fullName evidence="2">4Fe-4S dicluster domain-containing protein</fullName>
    </submittedName>
</protein>
<dbReference type="AlphaFoldDB" id="A0A9X1AA97"/>
<dbReference type="InterPro" id="IPR017896">
    <property type="entry name" value="4Fe4S_Fe-S-bd"/>
</dbReference>